<dbReference type="Proteomes" id="UP001286313">
    <property type="component" value="Unassembled WGS sequence"/>
</dbReference>
<feature type="compositionally biased region" description="Low complexity" evidence="1">
    <location>
        <begin position="67"/>
        <end position="80"/>
    </location>
</feature>
<organism evidence="2 3">
    <name type="scientific">Petrolisthes cinctipes</name>
    <name type="common">Flat porcelain crab</name>
    <dbReference type="NCBI Taxonomy" id="88211"/>
    <lineage>
        <taxon>Eukaryota</taxon>
        <taxon>Metazoa</taxon>
        <taxon>Ecdysozoa</taxon>
        <taxon>Arthropoda</taxon>
        <taxon>Crustacea</taxon>
        <taxon>Multicrustacea</taxon>
        <taxon>Malacostraca</taxon>
        <taxon>Eumalacostraca</taxon>
        <taxon>Eucarida</taxon>
        <taxon>Decapoda</taxon>
        <taxon>Pleocyemata</taxon>
        <taxon>Anomura</taxon>
        <taxon>Galatheoidea</taxon>
        <taxon>Porcellanidae</taxon>
        <taxon>Petrolisthes</taxon>
    </lineage>
</organism>
<feature type="compositionally biased region" description="Polar residues" evidence="1">
    <location>
        <begin position="352"/>
        <end position="366"/>
    </location>
</feature>
<feature type="compositionally biased region" description="Polar residues" evidence="1">
    <location>
        <begin position="81"/>
        <end position="106"/>
    </location>
</feature>
<protein>
    <submittedName>
        <fullName evidence="2">Uncharacterized protein</fullName>
    </submittedName>
</protein>
<feature type="compositionally biased region" description="Low complexity" evidence="1">
    <location>
        <begin position="252"/>
        <end position="263"/>
    </location>
</feature>
<reference evidence="2" key="1">
    <citation type="submission" date="2023-10" db="EMBL/GenBank/DDBJ databases">
        <title>Genome assemblies of two species of porcelain crab, Petrolisthes cinctipes and Petrolisthes manimaculis (Anomura: Porcellanidae).</title>
        <authorList>
            <person name="Angst P."/>
        </authorList>
    </citation>
    <scope>NUCLEOTIDE SEQUENCE</scope>
    <source>
        <strain evidence="2">PB745_01</strain>
        <tissue evidence="2">Gill</tissue>
    </source>
</reference>
<feature type="region of interest" description="Disordered" evidence="1">
    <location>
        <begin position="1"/>
        <end position="156"/>
    </location>
</feature>
<accession>A0AAE1KM86</accession>
<gene>
    <name evidence="2" type="ORF">Pcinc_017944</name>
</gene>
<sequence>MPVPPSSSAVGSRYSSYSSYSSYRSPSSSAYLGRTTSLDRSPYTGSGYTSTYSSSYSSKYALPPRPTYSTSSDTYRSSRSLRQSPVRSSYSRLNSDSETAPSTSRYGSRYTRDPTRESSTSRDSGYGSRLTSRDRSVDLVNGNSLDTSHFGPSPSSYACNYRWEIRERDKNGDDDTSAHNGESEKVHISDRIRAFESRTPVSDSLVGLPAGRESSASSRDTITSGSSRYLSARDSSSVRRRPYGASADTHSRSPSASKASPVAARKDTPETSSKKGSIEDRRPSVTELCRKYDTNHNVTNGLLRQDDDSDGSQSSGEATRQALESSSTSAAPTTISSRRRTDSTSYGERTDSPTSTTLRVDSPNRSSRVESPARGRVESPITVRKESPARTRVDSPTRTQHESPSRKPIESSTDRDGRSSPLVNGILDKPKVRVEVDGYEGTRSRYRRDRVRERIAARLAKEEDVNDDEKMARLCGQVGLFVGWWVDWFHGWLVGGLVG</sequence>
<feature type="compositionally biased region" description="Basic and acidic residues" evidence="1">
    <location>
        <begin position="169"/>
        <end position="196"/>
    </location>
</feature>
<feature type="compositionally biased region" description="Basic and acidic residues" evidence="1">
    <location>
        <begin position="110"/>
        <end position="120"/>
    </location>
</feature>
<evidence type="ECO:0000313" key="3">
    <source>
        <dbReference type="Proteomes" id="UP001286313"/>
    </source>
</evidence>
<keyword evidence="3" id="KW-1185">Reference proteome</keyword>
<name>A0AAE1KM86_PETCI</name>
<dbReference type="AlphaFoldDB" id="A0AAE1KM86"/>
<proteinExistence type="predicted"/>
<feature type="compositionally biased region" description="Low complexity" evidence="1">
    <location>
        <begin position="325"/>
        <end position="336"/>
    </location>
</feature>
<comment type="caution">
    <text evidence="2">The sequence shown here is derived from an EMBL/GenBank/DDBJ whole genome shotgun (WGS) entry which is preliminary data.</text>
</comment>
<feature type="compositionally biased region" description="Polar residues" evidence="1">
    <location>
        <begin position="214"/>
        <end position="223"/>
    </location>
</feature>
<evidence type="ECO:0000256" key="1">
    <source>
        <dbReference type="SAM" id="MobiDB-lite"/>
    </source>
</evidence>
<evidence type="ECO:0000313" key="2">
    <source>
        <dbReference type="EMBL" id="KAK3877344.1"/>
    </source>
</evidence>
<feature type="compositionally biased region" description="Low complexity" evidence="1">
    <location>
        <begin position="1"/>
        <end position="31"/>
    </location>
</feature>
<feature type="compositionally biased region" description="Low complexity" evidence="1">
    <location>
        <begin position="224"/>
        <end position="235"/>
    </location>
</feature>
<feature type="compositionally biased region" description="Basic and acidic residues" evidence="1">
    <location>
        <begin position="367"/>
        <end position="418"/>
    </location>
</feature>
<feature type="compositionally biased region" description="Basic and acidic residues" evidence="1">
    <location>
        <begin position="264"/>
        <end position="294"/>
    </location>
</feature>
<dbReference type="EMBL" id="JAWQEG010001691">
    <property type="protein sequence ID" value="KAK3877344.1"/>
    <property type="molecule type" value="Genomic_DNA"/>
</dbReference>
<feature type="compositionally biased region" description="Low complexity" evidence="1">
    <location>
        <begin position="43"/>
        <end position="58"/>
    </location>
</feature>
<feature type="region of interest" description="Disordered" evidence="1">
    <location>
        <begin position="169"/>
        <end position="425"/>
    </location>
</feature>